<evidence type="ECO:0000313" key="4">
    <source>
        <dbReference type="Proteomes" id="UP000199250"/>
    </source>
</evidence>
<keyword evidence="1" id="KW-1133">Transmembrane helix</keyword>
<keyword evidence="1" id="KW-0472">Membrane</keyword>
<accession>A0A1H6YKA4</accession>
<evidence type="ECO:0000256" key="1">
    <source>
        <dbReference type="SAM" id="Phobius"/>
    </source>
</evidence>
<reference evidence="4 5" key="1">
    <citation type="submission" date="2016-10" db="EMBL/GenBank/DDBJ databases">
        <authorList>
            <person name="de Groot N.N."/>
        </authorList>
    </citation>
    <scope>NUCLEOTIDE SEQUENCE [LARGE SCALE GENOMIC DNA]</scope>
    <source>
        <strain evidence="2 4">DSM 373</strain>
        <strain evidence="3 5">DSM 378</strain>
    </source>
</reference>
<organism evidence="2 4">
    <name type="scientific">Azotobacter beijerinckii</name>
    <dbReference type="NCBI Taxonomy" id="170623"/>
    <lineage>
        <taxon>Bacteria</taxon>
        <taxon>Pseudomonadati</taxon>
        <taxon>Pseudomonadota</taxon>
        <taxon>Gammaproteobacteria</taxon>
        <taxon>Pseudomonadales</taxon>
        <taxon>Pseudomonadaceae</taxon>
        <taxon>Azotobacter</taxon>
    </lineage>
</organism>
<name>A0A1H6YKA4_9GAMM</name>
<dbReference type="EMBL" id="FNYQ01000090">
    <property type="protein sequence ID" value="SEJ39397.1"/>
    <property type="molecule type" value="Genomic_DNA"/>
</dbReference>
<dbReference type="EMBL" id="FOFJ01000060">
    <property type="protein sequence ID" value="SER55017.1"/>
    <property type="molecule type" value="Genomic_DNA"/>
</dbReference>
<sequence length="63" mass="6532">MALCVAMMIAAEFMPVSLLTPIAEDLQATQGLAGQAISVFGFFVFGFFAVLSSLFIAPIAGTS</sequence>
<gene>
    <name evidence="2" type="ORF">SAMN04244572_03793</name>
    <name evidence="3" type="ORF">SAMN04244573_03838</name>
</gene>
<dbReference type="Proteomes" id="UP000199250">
    <property type="component" value="Unassembled WGS sequence"/>
</dbReference>
<evidence type="ECO:0000313" key="3">
    <source>
        <dbReference type="EMBL" id="SER55017.1"/>
    </source>
</evidence>
<dbReference type="Proteomes" id="UP000199267">
    <property type="component" value="Unassembled WGS sequence"/>
</dbReference>
<feature type="transmembrane region" description="Helical" evidence="1">
    <location>
        <begin position="35"/>
        <end position="57"/>
    </location>
</feature>
<proteinExistence type="predicted"/>
<dbReference type="AlphaFoldDB" id="A0A1H6YKA4"/>
<evidence type="ECO:0000313" key="5">
    <source>
        <dbReference type="Proteomes" id="UP000199267"/>
    </source>
</evidence>
<evidence type="ECO:0000313" key="2">
    <source>
        <dbReference type="EMBL" id="SEJ39397.1"/>
    </source>
</evidence>
<keyword evidence="1" id="KW-0812">Transmembrane</keyword>
<protein>
    <submittedName>
        <fullName evidence="2">Uncharacterized protein</fullName>
    </submittedName>
</protein>